<dbReference type="AlphaFoldDB" id="A0A8R1TWW4"/>
<keyword evidence="2" id="KW-1185">Reference proteome</keyword>
<proteinExistence type="predicted"/>
<sequence>MKGCRPEQYCQLPNMQTRSIDRSINRYWIDRQCLMGSRGNNIAYYVYTSIDRWMTDAAAITACLAIARAS</sequence>
<name>A0A8R1TWW4_ONCVO</name>
<accession>A0A8R1TWW4</accession>
<protein>
    <submittedName>
        <fullName evidence="1">Uncharacterized protein</fullName>
    </submittedName>
</protein>
<organism evidence="1 2">
    <name type="scientific">Onchocerca volvulus</name>
    <dbReference type="NCBI Taxonomy" id="6282"/>
    <lineage>
        <taxon>Eukaryota</taxon>
        <taxon>Metazoa</taxon>
        <taxon>Ecdysozoa</taxon>
        <taxon>Nematoda</taxon>
        <taxon>Chromadorea</taxon>
        <taxon>Rhabditida</taxon>
        <taxon>Spirurina</taxon>
        <taxon>Spiruromorpha</taxon>
        <taxon>Filarioidea</taxon>
        <taxon>Onchocercidae</taxon>
        <taxon>Onchocerca</taxon>
    </lineage>
</organism>
<dbReference type="EMBL" id="CMVM020000020">
    <property type="status" value="NOT_ANNOTATED_CDS"/>
    <property type="molecule type" value="Genomic_DNA"/>
</dbReference>
<evidence type="ECO:0000313" key="1">
    <source>
        <dbReference type="EnsemblMetazoa" id="OVOC573.1"/>
    </source>
</evidence>
<dbReference type="Proteomes" id="UP000024404">
    <property type="component" value="Unassembled WGS sequence"/>
</dbReference>
<evidence type="ECO:0000313" key="2">
    <source>
        <dbReference type="Proteomes" id="UP000024404"/>
    </source>
</evidence>
<reference evidence="1" key="2">
    <citation type="submission" date="2022-06" db="UniProtKB">
        <authorList>
            <consortium name="EnsemblMetazoa"/>
        </authorList>
    </citation>
    <scope>IDENTIFICATION</scope>
</reference>
<reference evidence="2" key="1">
    <citation type="submission" date="2013-10" db="EMBL/GenBank/DDBJ databases">
        <title>Genome sequencing of Onchocerca volvulus.</title>
        <authorList>
            <person name="Cotton J."/>
            <person name="Tsai J."/>
            <person name="Stanley E."/>
            <person name="Tracey A."/>
            <person name="Holroyd N."/>
            <person name="Lustigman S."/>
            <person name="Berriman M."/>
        </authorList>
    </citation>
    <scope>NUCLEOTIDE SEQUENCE</scope>
</reference>
<dbReference type="EnsemblMetazoa" id="OVOC573.1">
    <property type="protein sequence ID" value="OVOC573.1"/>
    <property type="gene ID" value="WBGene00237382"/>
</dbReference>